<comment type="caution">
    <text evidence="2">The sequence shown here is derived from an EMBL/GenBank/DDBJ whole genome shotgun (WGS) entry which is preliminary data.</text>
</comment>
<dbReference type="EMBL" id="QUNI01000003">
    <property type="protein sequence ID" value="REH00171.1"/>
    <property type="molecule type" value="Genomic_DNA"/>
</dbReference>
<accession>A0A3E0ER17</accession>
<feature type="chain" id="PRO_5017791479" evidence="1">
    <location>
        <begin position="21"/>
        <end position="125"/>
    </location>
</feature>
<organism evidence="2 3">
    <name type="scientific">Flavobacterium aquicola</name>
    <dbReference type="NCBI Taxonomy" id="1682742"/>
    <lineage>
        <taxon>Bacteria</taxon>
        <taxon>Pseudomonadati</taxon>
        <taxon>Bacteroidota</taxon>
        <taxon>Flavobacteriia</taxon>
        <taxon>Flavobacteriales</taxon>
        <taxon>Flavobacteriaceae</taxon>
        <taxon>Flavobacterium</taxon>
    </lineage>
</organism>
<dbReference type="RefSeq" id="WP_147298202.1">
    <property type="nucleotide sequence ID" value="NZ_QUNI01000003.1"/>
</dbReference>
<evidence type="ECO:0000256" key="1">
    <source>
        <dbReference type="SAM" id="SignalP"/>
    </source>
</evidence>
<gene>
    <name evidence="2" type="ORF">C8P67_103145</name>
</gene>
<evidence type="ECO:0000313" key="3">
    <source>
        <dbReference type="Proteomes" id="UP000257136"/>
    </source>
</evidence>
<dbReference type="Proteomes" id="UP000257136">
    <property type="component" value="Unassembled WGS sequence"/>
</dbReference>
<keyword evidence="3" id="KW-1185">Reference proteome</keyword>
<protein>
    <submittedName>
        <fullName evidence="2">Uncharacterized protein</fullName>
    </submittedName>
</protein>
<evidence type="ECO:0000313" key="2">
    <source>
        <dbReference type="EMBL" id="REH00171.1"/>
    </source>
</evidence>
<proteinExistence type="predicted"/>
<reference evidence="2 3" key="1">
    <citation type="submission" date="2018-08" db="EMBL/GenBank/DDBJ databases">
        <title>Genomic Encyclopedia of Archaeal and Bacterial Type Strains, Phase II (KMG-II): from individual species to whole genera.</title>
        <authorList>
            <person name="Goeker M."/>
        </authorList>
    </citation>
    <scope>NUCLEOTIDE SEQUENCE [LARGE SCALE GENOMIC DNA]</scope>
    <source>
        <strain evidence="2 3">DSM 100880</strain>
    </source>
</reference>
<dbReference type="OrthoDB" id="880445at2"/>
<name>A0A3E0ER17_9FLAO</name>
<sequence length="125" mass="14395">MKKPYLYFIFQFLILSTSFAQQKLYDEKKITKETELNLAISNYRGIENKSIIYFLENDNQTLSAYESGKLKWKTNVIKVCGKPKVGEAKIRYIKLNGKVLNVTFGKHSWAEVDVKSGITKFIGSD</sequence>
<feature type="signal peptide" evidence="1">
    <location>
        <begin position="1"/>
        <end position="20"/>
    </location>
</feature>
<keyword evidence="1" id="KW-0732">Signal</keyword>
<dbReference type="AlphaFoldDB" id="A0A3E0ER17"/>